<keyword evidence="1" id="KW-0472">Membrane</keyword>
<accession>A0AAQ1SMJ3</accession>
<keyword evidence="1" id="KW-1133">Transmembrane helix</keyword>
<proteinExistence type="predicted"/>
<sequence>MISKTYKCGNSHNSKKTIRGSIFYFTQNYIIKYSIVYISVLE</sequence>
<feature type="transmembrane region" description="Helical" evidence="1">
    <location>
        <begin position="21"/>
        <end position="40"/>
    </location>
</feature>
<name>A0AAQ1SMJ3_LEPIR</name>
<evidence type="ECO:0000313" key="2">
    <source>
        <dbReference type="EMBL" id="SOR60428.1"/>
    </source>
</evidence>
<evidence type="ECO:0000313" key="3">
    <source>
        <dbReference type="Proteomes" id="UP000234460"/>
    </source>
</evidence>
<gene>
    <name evidence="2" type="ORF">LMANV2_170045</name>
</gene>
<protein>
    <submittedName>
        <fullName evidence="2">Uncharacterized protein</fullName>
    </submittedName>
</protein>
<organism evidence="2 3">
    <name type="scientific">Leptospira interrogans serovar Manilae</name>
    <dbReference type="NCBI Taxonomy" id="214675"/>
    <lineage>
        <taxon>Bacteria</taxon>
        <taxon>Pseudomonadati</taxon>
        <taxon>Spirochaetota</taxon>
        <taxon>Spirochaetia</taxon>
        <taxon>Leptospirales</taxon>
        <taxon>Leptospiraceae</taxon>
        <taxon>Leptospira</taxon>
    </lineage>
</organism>
<dbReference type="EMBL" id="OEJX01000009">
    <property type="protein sequence ID" value="SOR60428.1"/>
    <property type="molecule type" value="Genomic_DNA"/>
</dbReference>
<keyword evidence="1" id="KW-0812">Transmembrane</keyword>
<dbReference type="AlphaFoldDB" id="A0AAQ1SMJ3"/>
<comment type="caution">
    <text evidence="2">The sequence shown here is derived from an EMBL/GenBank/DDBJ whole genome shotgun (WGS) entry which is preliminary data.</text>
</comment>
<reference evidence="2 3" key="1">
    <citation type="submission" date="2017-11" db="EMBL/GenBank/DDBJ databases">
        <authorList>
            <person name="Lechat P."/>
        </authorList>
    </citation>
    <scope>NUCLEOTIDE SEQUENCE [LARGE SCALE GENOMIC DNA]</scope>
    <source>
        <strain evidence="2">L495</strain>
    </source>
</reference>
<evidence type="ECO:0000256" key="1">
    <source>
        <dbReference type="SAM" id="Phobius"/>
    </source>
</evidence>
<dbReference type="Proteomes" id="UP000234460">
    <property type="component" value="Chromosome LMANV2"/>
</dbReference>